<protein>
    <submittedName>
        <fullName evidence="1">Membrane protein</fullName>
    </submittedName>
</protein>
<dbReference type="EMBL" id="GU071086">
    <property type="protein sequence ID" value="ADB04046.1"/>
    <property type="molecule type" value="Genomic_DNA"/>
</dbReference>
<gene>
    <name evidence="1" type="ORF">MAR_ORF272</name>
</gene>
<dbReference type="KEGG" id="vg:8746509"/>
<evidence type="ECO:0000313" key="2">
    <source>
        <dbReference type="Proteomes" id="UP000029780"/>
    </source>
</evidence>
<organism evidence="1 2">
    <name type="scientific">Marseillevirus marseillevirus</name>
    <name type="common">GBM</name>
    <dbReference type="NCBI Taxonomy" id="694581"/>
    <lineage>
        <taxon>Viruses</taxon>
        <taxon>Varidnaviria</taxon>
        <taxon>Bamfordvirae</taxon>
        <taxon>Nucleocytoviricota</taxon>
        <taxon>Megaviricetes</taxon>
        <taxon>Pimascovirales</taxon>
        <taxon>Pimascovirales incertae sedis</taxon>
        <taxon>Marseilleviridae</taxon>
        <taxon>Marseillevirus</taxon>
        <taxon>Marseillevirus massiliense</taxon>
    </lineage>
</organism>
<accession>D2XAR9</accession>
<proteinExistence type="predicted"/>
<dbReference type="GeneID" id="8746509"/>
<dbReference type="RefSeq" id="YP_003407008.1">
    <property type="nucleotide sequence ID" value="NC_013756.1"/>
</dbReference>
<sequence length="272" mass="28564">MAGCALIILLVAAILFAWVLCWGKCCHKKTGTPPAPDVDFGYDQDAKQWKFSWPTPTVGCGTGYVCSYIYILKDPKGGITGNGNGPVLQQNFIALPTPVIPGTYTLYLQARNQIGLSGTTTKTGVVTGPPDVTLRYQPSPGGQFSVVASYSGSEVSNLKLTATTQALGQNGELGAAIPLPLTNGSATAVAPYVCQANSAGGTSCSWNYGYGQQVIQTNGTVDATKVLRQWNTITFSVSYFSYGETKTVTTSGQIPGVAVPAFSPDDISFGYQ</sequence>
<evidence type="ECO:0000313" key="1">
    <source>
        <dbReference type="EMBL" id="ADB04046.1"/>
    </source>
</evidence>
<keyword evidence="2" id="KW-1185">Reference proteome</keyword>
<organismHost>
    <name type="scientific">Acanthamoeba</name>
    <dbReference type="NCBI Taxonomy" id="5754"/>
</organismHost>
<dbReference type="Proteomes" id="UP000029780">
    <property type="component" value="Segment"/>
</dbReference>
<name>D2XAR9_GBMV</name>
<reference evidence="1 2" key="1">
    <citation type="journal article" date="2009" name="Proc. Natl. Acad. Sci. U.S.A.">
        <title>Giant Marseillevirus highlights the role of amoebae as a melting pot in emergence of chimeric microorganisms.</title>
        <authorList>
            <person name="Boyer M."/>
            <person name="Yutin N."/>
            <person name="Pagnier I."/>
            <person name="Barrassi L."/>
            <person name="Fournous G."/>
            <person name="Espinosa L."/>
            <person name="Robert C."/>
            <person name="Azza S."/>
            <person name="Sun S."/>
            <person name="Rossmann M.G."/>
            <person name="Suzan-Monti M."/>
            <person name="La Scola B."/>
            <person name="Koonin E.V."/>
            <person name="Raoult D."/>
        </authorList>
    </citation>
    <scope>NUCLEOTIDE SEQUENCE [LARGE SCALE GENOMIC DNA]</scope>
    <source>
        <strain evidence="1 2">T19</strain>
    </source>
</reference>
<dbReference type="OrthoDB" id="8898at10239"/>